<dbReference type="EMBL" id="KZ824441">
    <property type="protein sequence ID" value="RAL00339.1"/>
    <property type="molecule type" value="Genomic_DNA"/>
</dbReference>
<keyword evidence="3" id="KW-1185">Reference proteome</keyword>
<proteinExistence type="predicted"/>
<feature type="region of interest" description="Disordered" evidence="1">
    <location>
        <begin position="246"/>
        <end position="295"/>
    </location>
</feature>
<evidence type="ECO:0000313" key="3">
    <source>
        <dbReference type="Proteomes" id="UP000249402"/>
    </source>
</evidence>
<dbReference type="GeneID" id="37227583"/>
<protein>
    <submittedName>
        <fullName evidence="2">Uncharacterized protein</fullName>
    </submittedName>
</protein>
<feature type="compositionally biased region" description="Basic residues" evidence="1">
    <location>
        <begin position="250"/>
        <end position="261"/>
    </location>
</feature>
<feature type="compositionally biased region" description="Basic and acidic residues" evidence="1">
    <location>
        <begin position="262"/>
        <end position="289"/>
    </location>
</feature>
<evidence type="ECO:0000256" key="1">
    <source>
        <dbReference type="SAM" id="MobiDB-lite"/>
    </source>
</evidence>
<dbReference type="VEuPathDB" id="FungiDB:BO80DRAFT_465475"/>
<sequence length="295" mass="34301">MSTVGHPLRHENFQKAVGDLFWSGKDSDLTITCGPYIYKVHRFIICLQWHHLGVAISACFNKPGQWVLDLPNDHPPTIHRVLQYLYTQDYDDDGFEAEWVNPKEGMVYGPDRASERFQRCPIAIQVPQNNIQVYLTAEKYGIPSLMSLAAEKLGHWARVYRRSVAFIDILEDVLTLELGAKSELRGVLVDTSIDCIVELIERKKFLELTTQFPDFGSEVLATLVKTKLREQENKIREQGIKLREQENRLRKERRGRRGQKNKLHEQGNKLREQGLKPHEQRSSRREQMKGRRGRN</sequence>
<dbReference type="InterPro" id="IPR011333">
    <property type="entry name" value="SKP1/BTB/POZ_sf"/>
</dbReference>
<gene>
    <name evidence="2" type="ORF">BO80DRAFT_465475</name>
</gene>
<dbReference type="Gene3D" id="3.30.710.10">
    <property type="entry name" value="Potassium Channel Kv1.1, Chain A"/>
    <property type="match status" value="1"/>
</dbReference>
<dbReference type="Proteomes" id="UP000249402">
    <property type="component" value="Unassembled WGS sequence"/>
</dbReference>
<name>A0A395GZ28_9EURO</name>
<dbReference type="AlphaFoldDB" id="A0A395GZ28"/>
<dbReference type="PANTHER" id="PTHR47843:SF5">
    <property type="entry name" value="BTB_POZ DOMAIN PROTEIN"/>
    <property type="match status" value="1"/>
</dbReference>
<dbReference type="RefSeq" id="XP_025574666.1">
    <property type="nucleotide sequence ID" value="XM_025722718.1"/>
</dbReference>
<dbReference type="SUPFAM" id="SSF54695">
    <property type="entry name" value="POZ domain"/>
    <property type="match status" value="1"/>
</dbReference>
<organism evidence="2 3">
    <name type="scientific">Aspergillus ibericus CBS 121593</name>
    <dbReference type="NCBI Taxonomy" id="1448316"/>
    <lineage>
        <taxon>Eukaryota</taxon>
        <taxon>Fungi</taxon>
        <taxon>Dikarya</taxon>
        <taxon>Ascomycota</taxon>
        <taxon>Pezizomycotina</taxon>
        <taxon>Eurotiomycetes</taxon>
        <taxon>Eurotiomycetidae</taxon>
        <taxon>Eurotiales</taxon>
        <taxon>Aspergillaceae</taxon>
        <taxon>Aspergillus</taxon>
        <taxon>Aspergillus subgen. Circumdati</taxon>
    </lineage>
</organism>
<dbReference type="STRING" id="1448316.A0A395GZ28"/>
<accession>A0A395GZ28</accession>
<dbReference type="PANTHER" id="PTHR47843">
    <property type="entry name" value="BTB DOMAIN-CONTAINING PROTEIN-RELATED"/>
    <property type="match status" value="1"/>
</dbReference>
<dbReference type="OrthoDB" id="6359816at2759"/>
<evidence type="ECO:0000313" key="2">
    <source>
        <dbReference type="EMBL" id="RAL00339.1"/>
    </source>
</evidence>
<reference evidence="2 3" key="1">
    <citation type="submission" date="2018-02" db="EMBL/GenBank/DDBJ databases">
        <title>The genomes of Aspergillus section Nigri reveals drivers in fungal speciation.</title>
        <authorList>
            <consortium name="DOE Joint Genome Institute"/>
            <person name="Vesth T.C."/>
            <person name="Nybo J."/>
            <person name="Theobald S."/>
            <person name="Brandl J."/>
            <person name="Frisvad J.C."/>
            <person name="Nielsen K.F."/>
            <person name="Lyhne E.K."/>
            <person name="Kogle M.E."/>
            <person name="Kuo A."/>
            <person name="Riley R."/>
            <person name="Clum A."/>
            <person name="Nolan M."/>
            <person name="Lipzen A."/>
            <person name="Salamov A."/>
            <person name="Henrissat B."/>
            <person name="Wiebenga A."/>
            <person name="De vries R.P."/>
            <person name="Grigoriev I.V."/>
            <person name="Mortensen U.H."/>
            <person name="Andersen M.R."/>
            <person name="Baker S.E."/>
        </authorList>
    </citation>
    <scope>NUCLEOTIDE SEQUENCE [LARGE SCALE GENOMIC DNA]</scope>
    <source>
        <strain evidence="2 3">CBS 121593</strain>
    </source>
</reference>